<evidence type="ECO:0000313" key="2">
    <source>
        <dbReference type="EMBL" id="CAB4130125.1"/>
    </source>
</evidence>
<gene>
    <name evidence="2" type="ORF">UFOVP116_282</name>
</gene>
<sequence>MNFDFGSDLHLVYDGGASRVIESFPAVRGQALILAGDIAEIAILKGPDHEIKTQIESFFKWVSANYEMVLYVTGNHEFYGDNISTGLDCLRDIFDRMQLNNITVLNNNTVETTDALIFGATMWTSCRGADRRIMGAINRRMNDYYHINVNTPSGETTQVSTDHTVDLHYKTRAALNDFVNIKTTKSKIVITHHAPHIKSVEPAYRSEILSDAYFEDLFDLIYVSNIHTWVHGHTHLTSDYKINKTRILANPRGYWGFDPLANEFSIKTFTIPSKTA</sequence>
<dbReference type="EMBL" id="LR796237">
    <property type="protein sequence ID" value="CAB4130125.1"/>
    <property type="molecule type" value="Genomic_DNA"/>
</dbReference>
<proteinExistence type="predicted"/>
<name>A0A6J5L7Y8_9CAUD</name>
<organism evidence="2">
    <name type="scientific">uncultured Caudovirales phage</name>
    <dbReference type="NCBI Taxonomy" id="2100421"/>
    <lineage>
        <taxon>Viruses</taxon>
        <taxon>Duplodnaviria</taxon>
        <taxon>Heunggongvirae</taxon>
        <taxon>Uroviricota</taxon>
        <taxon>Caudoviricetes</taxon>
        <taxon>Peduoviridae</taxon>
        <taxon>Maltschvirus</taxon>
        <taxon>Maltschvirus maltsch</taxon>
    </lineage>
</organism>
<dbReference type="PANTHER" id="PTHR37844">
    <property type="entry name" value="SER/THR PROTEIN PHOSPHATASE SUPERFAMILY (AFU_ORTHOLOGUE AFUA_1G14840)"/>
    <property type="match status" value="1"/>
</dbReference>
<dbReference type="PANTHER" id="PTHR37844:SF1">
    <property type="entry name" value="CALCINEURIN-LIKE PHOSPHOESTERASE DOMAIN-CONTAINING PROTEIN"/>
    <property type="match status" value="1"/>
</dbReference>
<dbReference type="InterPro" id="IPR029052">
    <property type="entry name" value="Metallo-depent_PP-like"/>
</dbReference>
<evidence type="ECO:0000259" key="1">
    <source>
        <dbReference type="Pfam" id="PF00149"/>
    </source>
</evidence>
<feature type="domain" description="Calcineurin-like phosphoesterase" evidence="1">
    <location>
        <begin position="5"/>
        <end position="235"/>
    </location>
</feature>
<protein>
    <submittedName>
        <fullName evidence="2">Calcineurin-like phosphoesterase domain, ApaH type</fullName>
    </submittedName>
</protein>
<dbReference type="GO" id="GO:0016787">
    <property type="term" value="F:hydrolase activity"/>
    <property type="evidence" value="ECO:0007669"/>
    <property type="project" value="InterPro"/>
</dbReference>
<dbReference type="Gene3D" id="3.60.21.10">
    <property type="match status" value="1"/>
</dbReference>
<reference evidence="2" key="1">
    <citation type="submission" date="2020-04" db="EMBL/GenBank/DDBJ databases">
        <authorList>
            <person name="Chiriac C."/>
            <person name="Salcher M."/>
            <person name="Ghai R."/>
            <person name="Kavagutti S V."/>
        </authorList>
    </citation>
    <scope>NUCLEOTIDE SEQUENCE</scope>
</reference>
<dbReference type="Pfam" id="PF00149">
    <property type="entry name" value="Metallophos"/>
    <property type="match status" value="1"/>
</dbReference>
<dbReference type="SUPFAM" id="SSF56300">
    <property type="entry name" value="Metallo-dependent phosphatases"/>
    <property type="match status" value="1"/>
</dbReference>
<accession>A0A6J5L7Y8</accession>
<dbReference type="InterPro" id="IPR004843">
    <property type="entry name" value="Calcineurin-like_PHP"/>
</dbReference>